<keyword evidence="5 7" id="KW-0067">ATP-binding</keyword>
<dbReference type="SUPFAM" id="SSF52374">
    <property type="entry name" value="Nucleotidylyl transferase"/>
    <property type="match status" value="1"/>
</dbReference>
<dbReference type="PRINTS" id="PR00987">
    <property type="entry name" value="TRNASYNTHGLU"/>
</dbReference>
<evidence type="ECO:0000313" key="11">
    <source>
        <dbReference type="Proteomes" id="UP001194469"/>
    </source>
</evidence>
<feature type="binding site" evidence="7">
    <location>
        <position position="177"/>
    </location>
    <ligand>
        <name>Zn(2+)</name>
        <dbReference type="ChEBI" id="CHEBI:29105"/>
    </ligand>
</feature>
<evidence type="ECO:0000256" key="1">
    <source>
        <dbReference type="ARBA" id="ARBA00022598"/>
    </source>
</evidence>
<keyword evidence="6 7" id="KW-0030">Aminoacyl-tRNA synthetase</keyword>
<comment type="caution">
    <text evidence="10">The sequence shown here is derived from an EMBL/GenBank/DDBJ whole genome shotgun (WGS) entry which is preliminary data.</text>
</comment>
<accession>A0ABS0IZE0</accession>
<feature type="domain" description="Glutamyl/glutaminyl-tRNA synthetase class Ib catalytic" evidence="9">
    <location>
        <begin position="30"/>
        <end position="376"/>
    </location>
</feature>
<feature type="binding site" evidence="7">
    <location>
        <position position="263"/>
    </location>
    <ligand>
        <name>L-glutamate</name>
        <dbReference type="ChEBI" id="CHEBI:29985"/>
    </ligand>
</feature>
<feature type="binding site" evidence="7">
    <location>
        <position position="69"/>
    </location>
    <ligand>
        <name>L-glutamate</name>
        <dbReference type="ChEBI" id="CHEBI:29985"/>
    </ligand>
</feature>
<comment type="function">
    <text evidence="7">Catalyzes the tRNA-independent activation of glutamate in presence of ATP and the subsequent transfer of glutamate onto a tRNA(Asp). Glutamate is transferred on the 2-amino-5-(4,5-dihydroxy-2-cyclopenten-1-yl) moiety of the queuosine in the wobble position of the QUC anticodon.</text>
</comment>
<evidence type="ECO:0000256" key="8">
    <source>
        <dbReference type="RuleBase" id="RU363037"/>
    </source>
</evidence>
<gene>
    <name evidence="7" type="primary">gluQ</name>
    <name evidence="10" type="ORF">FVW20_00545</name>
</gene>
<keyword evidence="8" id="KW-0648">Protein biosynthesis</keyword>
<evidence type="ECO:0000256" key="3">
    <source>
        <dbReference type="ARBA" id="ARBA00022741"/>
    </source>
</evidence>
<sequence length="392" mass="42638">MAQGCPPSSIAPAGNAGCLLAVAPDQSRPVRGRLAPSPTGHIHLGNAASFLMAWLCARAAGGQMVLRMEDIDPDRSRPEFAVDMVRDLLWLGLDWDEGPEFPELPDLLPDLLPASSQDRASDLSPNPPCDACATPGAHRMPWRGGPHGPYSQSERLALYADALARLEREGYVYPCFCTRKELRLLASAPHAGECGPAYPGTCRQLGQHDRARRLAEGRRPAMRVRCADTVIAFTDRIAGPQRMSLAECGGDFAVRRSDGVFAYQLAVVVDDIAMGITQVVRGDDILASTPRQIWLYRLLGEPVPEYVHVPLLLDHEGERLAKRHGSLAVAALRSAGVSPRAVVGYLAWRLGLRNAPELVTPHELAGIFDLARVVRQPLVLPEDVDDVLRRMG</sequence>
<feature type="short sequence motif" description="'KMSKS' region" evidence="7">
    <location>
        <begin position="319"/>
        <end position="323"/>
    </location>
</feature>
<name>A0ABS0IZE0_9BACT</name>
<keyword evidence="1 7" id="KW-0436">Ligase</keyword>
<organism evidence="10 11">
    <name type="scientific">Nitratidesulfovibrio oxamicus</name>
    <dbReference type="NCBI Taxonomy" id="32016"/>
    <lineage>
        <taxon>Bacteria</taxon>
        <taxon>Pseudomonadati</taxon>
        <taxon>Thermodesulfobacteriota</taxon>
        <taxon>Desulfovibrionia</taxon>
        <taxon>Desulfovibrionales</taxon>
        <taxon>Desulfovibrionaceae</taxon>
        <taxon>Nitratidesulfovibrio</taxon>
    </lineage>
</organism>
<dbReference type="HAMAP" id="MF_01428">
    <property type="entry name" value="Glu_Q_tRNA_synth"/>
    <property type="match status" value="1"/>
</dbReference>
<feature type="short sequence motif" description="'HIGH' region" evidence="7">
    <location>
        <begin position="36"/>
        <end position="46"/>
    </location>
</feature>
<dbReference type="InterPro" id="IPR020058">
    <property type="entry name" value="Glu/Gln-tRNA-synth_Ib_cat-dom"/>
</dbReference>
<evidence type="ECO:0000313" key="10">
    <source>
        <dbReference type="EMBL" id="MBG3875552.1"/>
    </source>
</evidence>
<evidence type="ECO:0000256" key="5">
    <source>
        <dbReference type="ARBA" id="ARBA00022840"/>
    </source>
</evidence>
<comment type="cofactor">
    <cofactor evidence="7">
        <name>Zn(2+)</name>
        <dbReference type="ChEBI" id="CHEBI:29105"/>
    </cofactor>
    <text evidence="7">Binds 1 zinc ion per subunit.</text>
</comment>
<reference evidence="10 11" key="1">
    <citation type="submission" date="2019-08" db="EMBL/GenBank/DDBJ databases">
        <authorList>
            <person name="Luo N."/>
        </authorList>
    </citation>
    <scope>NUCLEOTIDE SEQUENCE [LARGE SCALE GENOMIC DNA]</scope>
    <source>
        <strain evidence="10 11">NCIMB 9442</strain>
    </source>
</reference>
<feature type="binding site" evidence="7">
    <location>
        <begin position="33"/>
        <end position="37"/>
    </location>
    <ligand>
        <name>L-glutamate</name>
        <dbReference type="ChEBI" id="CHEBI:29985"/>
    </ligand>
</feature>
<dbReference type="PANTHER" id="PTHR43311:SF1">
    <property type="entry name" value="GLUTAMYL-Q TRNA(ASP) SYNTHETASE"/>
    <property type="match status" value="1"/>
</dbReference>
<dbReference type="InterPro" id="IPR014729">
    <property type="entry name" value="Rossmann-like_a/b/a_fold"/>
</dbReference>
<dbReference type="PANTHER" id="PTHR43311">
    <property type="entry name" value="GLUTAMATE--TRNA LIGASE"/>
    <property type="match status" value="1"/>
</dbReference>
<comment type="similarity">
    <text evidence="7">Belongs to the class-I aminoacyl-tRNA synthetase family. GluQ subfamily.</text>
</comment>
<dbReference type="InterPro" id="IPR000924">
    <property type="entry name" value="Glu/Gln-tRNA-synth"/>
</dbReference>
<dbReference type="Gene3D" id="3.40.50.620">
    <property type="entry name" value="HUPs"/>
    <property type="match status" value="2"/>
</dbReference>
<feature type="binding site" evidence="7">
    <location>
        <position position="322"/>
    </location>
    <ligand>
        <name>ATP</name>
        <dbReference type="ChEBI" id="CHEBI:30616"/>
    </ligand>
</feature>
<dbReference type="EC" id="6.1.1.-" evidence="7"/>
<dbReference type="PROSITE" id="PS00178">
    <property type="entry name" value="AA_TRNA_LIGASE_I"/>
    <property type="match status" value="1"/>
</dbReference>
<evidence type="ECO:0000259" key="9">
    <source>
        <dbReference type="Pfam" id="PF00749"/>
    </source>
</evidence>
<evidence type="ECO:0000256" key="7">
    <source>
        <dbReference type="HAMAP-Rule" id="MF_01428"/>
    </source>
</evidence>
<keyword evidence="4 7" id="KW-0862">Zinc</keyword>
<dbReference type="InterPro" id="IPR049940">
    <property type="entry name" value="GluQ/Sye"/>
</dbReference>
<keyword evidence="3 7" id="KW-0547">Nucleotide-binding</keyword>
<keyword evidence="11" id="KW-1185">Reference proteome</keyword>
<feature type="binding site" evidence="7">
    <location>
        <position position="198"/>
    </location>
    <ligand>
        <name>Zn(2+)</name>
        <dbReference type="ChEBI" id="CHEBI:29105"/>
    </ligand>
</feature>
<evidence type="ECO:0000256" key="4">
    <source>
        <dbReference type="ARBA" id="ARBA00022833"/>
    </source>
</evidence>
<dbReference type="Pfam" id="PF00749">
    <property type="entry name" value="tRNA-synt_1c"/>
    <property type="match status" value="1"/>
</dbReference>
<feature type="binding site" evidence="7">
    <location>
        <position position="281"/>
    </location>
    <ligand>
        <name>L-glutamate</name>
        <dbReference type="ChEBI" id="CHEBI:29985"/>
    </ligand>
</feature>
<protein>
    <recommendedName>
        <fullName evidence="7">Glutamyl-Q tRNA(Asp) synthetase</fullName>
        <shortName evidence="7">Glu-Q-RSs</shortName>
        <ecNumber evidence="7">6.1.1.-</ecNumber>
    </recommendedName>
</protein>
<keyword evidence="2 7" id="KW-0479">Metal-binding</keyword>
<dbReference type="EMBL" id="VRYY01000011">
    <property type="protein sequence ID" value="MBG3875552.1"/>
    <property type="molecule type" value="Genomic_DNA"/>
</dbReference>
<feature type="binding site" evidence="7">
    <location>
        <position position="202"/>
    </location>
    <ligand>
        <name>Zn(2+)</name>
        <dbReference type="ChEBI" id="CHEBI:29105"/>
    </ligand>
</feature>
<dbReference type="InterPro" id="IPR022380">
    <property type="entry name" value="Glu-Q_tRNA(Asp)_Synthase"/>
</dbReference>
<dbReference type="InterPro" id="IPR001412">
    <property type="entry name" value="aa-tRNA-synth_I_CS"/>
</dbReference>
<evidence type="ECO:0000256" key="6">
    <source>
        <dbReference type="ARBA" id="ARBA00023146"/>
    </source>
</evidence>
<feature type="binding site" evidence="7">
    <location>
        <position position="175"/>
    </location>
    <ligand>
        <name>Zn(2+)</name>
        <dbReference type="ChEBI" id="CHEBI:29105"/>
    </ligand>
</feature>
<proteinExistence type="inferred from homology"/>
<evidence type="ECO:0000256" key="2">
    <source>
        <dbReference type="ARBA" id="ARBA00022723"/>
    </source>
</evidence>
<dbReference type="Proteomes" id="UP001194469">
    <property type="component" value="Unassembled WGS sequence"/>
</dbReference>